<dbReference type="HOGENOM" id="CLU_3248815_0_0_11"/>
<dbReference type="STRING" id="1229780.BN381_250117"/>
<dbReference type="Proteomes" id="UP000018291">
    <property type="component" value="Unassembled WGS sequence"/>
</dbReference>
<reference evidence="1 2" key="1">
    <citation type="journal article" date="2013" name="ISME J.">
        <title>Metabolic model for the filamentous 'Candidatus Microthrix parvicella' based on genomic and metagenomic analyses.</title>
        <authorList>
            <person name="Jon McIlroy S."/>
            <person name="Kristiansen R."/>
            <person name="Albertsen M."/>
            <person name="Michael Karst S."/>
            <person name="Rossetti S."/>
            <person name="Lund Nielsen J."/>
            <person name="Tandoi V."/>
            <person name="James Seviour R."/>
            <person name="Nielsen P.H."/>
        </authorList>
    </citation>
    <scope>NUCLEOTIDE SEQUENCE [LARGE SCALE GENOMIC DNA]</scope>
    <source>
        <strain evidence="1 2">RN1</strain>
    </source>
</reference>
<organism evidence="1 2">
    <name type="scientific">Candidatus Neomicrothrix parvicella RN1</name>
    <dbReference type="NCBI Taxonomy" id="1229780"/>
    <lineage>
        <taxon>Bacteria</taxon>
        <taxon>Bacillati</taxon>
        <taxon>Actinomycetota</taxon>
        <taxon>Acidimicrobiia</taxon>
        <taxon>Acidimicrobiales</taxon>
        <taxon>Microthrixaceae</taxon>
        <taxon>Candidatus Neomicrothrix</taxon>
    </lineage>
</organism>
<dbReference type="EMBL" id="CANL01000018">
    <property type="protein sequence ID" value="CCM63624.1"/>
    <property type="molecule type" value="Genomic_DNA"/>
</dbReference>
<evidence type="ECO:0000313" key="2">
    <source>
        <dbReference type="Proteomes" id="UP000018291"/>
    </source>
</evidence>
<name>R4YYG9_9ACTN</name>
<dbReference type="GO" id="GO:0003677">
    <property type="term" value="F:DNA binding"/>
    <property type="evidence" value="ECO:0007669"/>
    <property type="project" value="InterPro"/>
</dbReference>
<dbReference type="InterPro" id="IPR007636">
    <property type="entry name" value="Restrct_endonuc_II_XhoI"/>
</dbReference>
<gene>
    <name evidence="1" type="ORF">BN381_250117</name>
</gene>
<keyword evidence="2" id="KW-1185">Reference proteome</keyword>
<accession>R4YYG9</accession>
<dbReference type="GO" id="GO:0009036">
    <property type="term" value="F:type II site-specific deoxyribonuclease activity"/>
    <property type="evidence" value="ECO:0007669"/>
    <property type="project" value="InterPro"/>
</dbReference>
<dbReference type="Pfam" id="PF04555">
    <property type="entry name" value="XhoI"/>
    <property type="match status" value="1"/>
</dbReference>
<dbReference type="GO" id="GO:0009307">
    <property type="term" value="P:DNA restriction-modification system"/>
    <property type="evidence" value="ECO:0007669"/>
    <property type="project" value="InterPro"/>
</dbReference>
<protein>
    <submittedName>
        <fullName evidence="1">Uncharacterized protein</fullName>
    </submittedName>
</protein>
<comment type="caution">
    <text evidence="1">The sequence shown here is derived from an EMBL/GenBank/DDBJ whole genome shotgun (WGS) entry which is preliminary data.</text>
</comment>
<sequence>MAGNSPGQNYNNRPDSALGQALDAWKAAEREIVDGPLRPWLG</sequence>
<proteinExistence type="predicted"/>
<dbReference type="RefSeq" id="WP_012226447.1">
    <property type="nucleotide sequence ID" value="NZ_HG422565.1"/>
</dbReference>
<dbReference type="AlphaFoldDB" id="R4YYG9"/>
<evidence type="ECO:0000313" key="1">
    <source>
        <dbReference type="EMBL" id="CCM63624.1"/>
    </source>
</evidence>